<dbReference type="EMBL" id="PUHW01000103">
    <property type="protein sequence ID" value="KAG0689065.1"/>
    <property type="molecule type" value="Genomic_DNA"/>
</dbReference>
<protein>
    <recommendedName>
        <fullName evidence="7">Vacuolar import and degradation protein 27</fullName>
    </recommendedName>
</protein>
<name>A0A9P6WL56_9ASCO</name>
<evidence type="ECO:0008006" key="7">
    <source>
        <dbReference type="Google" id="ProtNLM"/>
    </source>
</evidence>
<dbReference type="AlphaFoldDB" id="A0A9P6WL56"/>
<evidence type="ECO:0000313" key="5">
    <source>
        <dbReference type="EMBL" id="KAG0689065.1"/>
    </source>
</evidence>
<feature type="compositionally biased region" description="Acidic residues" evidence="1">
    <location>
        <begin position="426"/>
        <end position="436"/>
    </location>
</feature>
<dbReference type="GO" id="GO:0005634">
    <property type="term" value="C:nucleus"/>
    <property type="evidence" value="ECO:0007669"/>
    <property type="project" value="TreeGrafter"/>
</dbReference>
<feature type="domain" description="Vid27 PH-like" evidence="3">
    <location>
        <begin position="268"/>
        <end position="367"/>
    </location>
</feature>
<dbReference type="InterPro" id="IPR040458">
    <property type="entry name" value="Vid27"/>
</dbReference>
<dbReference type="PANTHER" id="PTHR31913:SF0">
    <property type="entry name" value="VACUOLAR IMPORT AND DEGRADATION PROTEIN 27"/>
    <property type="match status" value="1"/>
</dbReference>
<evidence type="ECO:0000259" key="2">
    <source>
        <dbReference type="Pfam" id="PF08553"/>
    </source>
</evidence>
<dbReference type="Pfam" id="PF08553">
    <property type="entry name" value="VID27"/>
    <property type="match status" value="1"/>
</dbReference>
<evidence type="ECO:0000259" key="3">
    <source>
        <dbReference type="Pfam" id="PF17747"/>
    </source>
</evidence>
<reference evidence="5" key="1">
    <citation type="submission" date="2020-11" db="EMBL/GenBank/DDBJ databases">
        <title>Kefir isolates.</title>
        <authorList>
            <person name="Marcisauskas S."/>
            <person name="Kim Y."/>
            <person name="Blasche S."/>
        </authorList>
    </citation>
    <scope>NUCLEOTIDE SEQUENCE</scope>
    <source>
        <strain evidence="5">Olga-1</strain>
    </source>
</reference>
<dbReference type="Proteomes" id="UP000697127">
    <property type="component" value="Unassembled WGS sequence"/>
</dbReference>
<sequence length="804" mass="92550">MNIVKRFFSKHHKYPTDESNMIPSGQLYLVRSPKSPKSENECLYNDAILTIRENNHQFDYQMVVWKGNLSDSDSLSDDEDDDPNSSDNFFENESNILKKFLIDSNLNICLFERYNQKIISWRDMEGDFGDMFEYRITSTVPIDTIEQFLTTIYKCQYERKYKKSSNNINVSDIKEFIIDKDQNNSANNKSVSSSLDMKKLLSNNGNIDDVEYVDEGDSDEDGSYSSDEDEDDDDDDNLNFVDASEIPNQAVSQEQKIIRILIESFSCKVYSYNSELNLFQSISEDSIISLYEISNWNYCFEVKDKDENKIYALSLINEQLDPTFKFEQFAFLFNIYTTTSATTWLIKFNDRQTYENFQTIFMKLNWQYKNKTIYKSVKEDEDYLIDSLEALDIDDDEEDEEEEEVQSEPVNKVYSFKGKRQKAIVDSDESDDESDFEDKKRFNKSSKNSGLAVGLATDRTFISKDDKLGIFKANETGIEFLTTIEQLSYSKDLKKKIKPNKMMLMDNDRTMIIQGKNDFNNLHKIDVERGKVIEDWQIKKNDNNINIESFTTNQKFGDLNLDKTFLGVSSQSMFRIDPRLNEGFIGTDKEYKTKVGFKEISTTGNGNIAIASLDGSIRLYDSLGKIAKTSLPALGDKIIGLDTSMDGRFIIATCSTYLLLIDTMIKDGKYSNQLGFTRSFPIDSKPKPIRLQLKPENIAYIKQNFGQKIIYSPAKFNECSNGESPTFIITSIGPFAITWNLKKVLANKKDCYKIRRYQDNVIMGEFVNNDNNHMVLALSDNVALASTSSFRSPTDEFNIVKTAF</sequence>
<dbReference type="InterPro" id="IPR011044">
    <property type="entry name" value="Quino_amine_DH_bsu"/>
</dbReference>
<evidence type="ECO:0000256" key="1">
    <source>
        <dbReference type="SAM" id="MobiDB-lite"/>
    </source>
</evidence>
<feature type="domain" description="Vid27 N-terminal" evidence="4">
    <location>
        <begin position="1"/>
        <end position="176"/>
    </location>
</feature>
<feature type="region of interest" description="Disordered" evidence="1">
    <location>
        <begin position="425"/>
        <end position="446"/>
    </location>
</feature>
<feature type="domain" description="Vacuolar import/degradation Vid27 C-terminal" evidence="2">
    <location>
        <begin position="447"/>
        <end position="796"/>
    </location>
</feature>
<evidence type="ECO:0000313" key="6">
    <source>
        <dbReference type="Proteomes" id="UP000697127"/>
    </source>
</evidence>
<comment type="caution">
    <text evidence="5">The sequence shown here is derived from an EMBL/GenBank/DDBJ whole genome shotgun (WGS) entry which is preliminary data.</text>
</comment>
<evidence type="ECO:0000259" key="4">
    <source>
        <dbReference type="Pfam" id="PF17748"/>
    </source>
</evidence>
<dbReference type="InterPro" id="IPR013863">
    <property type="entry name" value="VID27_C"/>
</dbReference>
<feature type="region of interest" description="Disordered" evidence="1">
    <location>
        <begin position="208"/>
        <end position="240"/>
    </location>
</feature>
<gene>
    <name evidence="5" type="ORF">C6P40_000167</name>
</gene>
<dbReference type="SUPFAM" id="SSF50969">
    <property type="entry name" value="YVTN repeat-like/Quinoprotein amine dehydrogenase"/>
    <property type="match status" value="1"/>
</dbReference>
<proteinExistence type="predicted"/>
<dbReference type="OrthoDB" id="10251113at2759"/>
<keyword evidence="6" id="KW-1185">Reference proteome</keyword>
<dbReference type="InterPro" id="IPR040768">
    <property type="entry name" value="Vid27_PH"/>
</dbReference>
<dbReference type="PANTHER" id="PTHR31913">
    <property type="entry name" value="VACUOLAR IMPORT AND DEGRADATION PROTEIN 27"/>
    <property type="match status" value="1"/>
</dbReference>
<accession>A0A9P6WL56</accession>
<dbReference type="GO" id="GO:0005737">
    <property type="term" value="C:cytoplasm"/>
    <property type="evidence" value="ECO:0007669"/>
    <property type="project" value="TreeGrafter"/>
</dbReference>
<organism evidence="5 6">
    <name type="scientific">Pichia californica</name>
    <dbReference type="NCBI Taxonomy" id="460514"/>
    <lineage>
        <taxon>Eukaryota</taxon>
        <taxon>Fungi</taxon>
        <taxon>Dikarya</taxon>
        <taxon>Ascomycota</taxon>
        <taxon>Saccharomycotina</taxon>
        <taxon>Pichiomycetes</taxon>
        <taxon>Pichiales</taxon>
        <taxon>Pichiaceae</taxon>
        <taxon>Pichia</taxon>
    </lineage>
</organism>
<dbReference type="Pfam" id="PF17747">
    <property type="entry name" value="VID27_PH"/>
    <property type="match status" value="1"/>
</dbReference>
<dbReference type="InterPro" id="IPR040979">
    <property type="entry name" value="Vid27_N"/>
</dbReference>
<dbReference type="Pfam" id="PF17748">
    <property type="entry name" value="VID27_N"/>
    <property type="match status" value="1"/>
</dbReference>
<feature type="compositionally biased region" description="Acidic residues" evidence="1">
    <location>
        <begin position="208"/>
        <end position="237"/>
    </location>
</feature>